<dbReference type="OrthoDB" id="430364at2759"/>
<keyword evidence="5" id="KW-1185">Reference proteome</keyword>
<dbReference type="VEuPathDB" id="TrichDB:TVAG_011270"/>
<reference evidence="4" key="1">
    <citation type="submission" date="2006-10" db="EMBL/GenBank/DDBJ databases">
        <authorList>
            <person name="Amadeo P."/>
            <person name="Zhao Q."/>
            <person name="Wortman J."/>
            <person name="Fraser-Liggett C."/>
            <person name="Carlton J."/>
        </authorList>
    </citation>
    <scope>NUCLEOTIDE SEQUENCE</scope>
    <source>
        <strain evidence="4">G3</strain>
    </source>
</reference>
<dbReference type="eggNOG" id="KOG0929">
    <property type="taxonomic scope" value="Eukaryota"/>
</dbReference>
<evidence type="ECO:0000256" key="1">
    <source>
        <dbReference type="ARBA" id="ARBA00004496"/>
    </source>
</evidence>
<dbReference type="VEuPathDB" id="TrichDB:TVAGG3_0258050"/>
<dbReference type="PANTHER" id="PTHR10663">
    <property type="entry name" value="GUANYL-NUCLEOTIDE EXCHANGE FACTOR"/>
    <property type="match status" value="1"/>
</dbReference>
<dbReference type="InterPro" id="IPR023394">
    <property type="entry name" value="Sec7_C_sf"/>
</dbReference>
<dbReference type="GO" id="GO:0005085">
    <property type="term" value="F:guanyl-nucleotide exchange factor activity"/>
    <property type="evidence" value="ECO:0000318"/>
    <property type="project" value="GO_Central"/>
</dbReference>
<comment type="subcellular location">
    <subcellularLocation>
        <location evidence="1">Cytoplasm</location>
    </subcellularLocation>
</comment>
<evidence type="ECO:0000256" key="2">
    <source>
        <dbReference type="ARBA" id="ARBA00022490"/>
    </source>
</evidence>
<sequence>MTSTDIEDISKFLTDLWNNTGYISDGEIKTSIKSAQEHLKSLDKDNPQIQAKLILMPFIQAITASDALSFVSIKFFTFLYSKLPKTYWPSTKVTSKIVAIILDSPQYTSVERLTLYIELLTSILGAAYLIKIEHIDLIFRIMFYLVHQYDNMQDTKIAFNYKTSVLNAIKTILLKDTQITNKFEEPASKVYEILQKRTLVDSYLFPFITEFPENTTSLQVYLSVIITSVVYASKCESSTDKIRLITYDILFTILEESSLIIEHEFIRNVVQSLYFKFIKVMIRHFDFFMLSQISGMIDIIYLRFKKFSLSIINELFVKVLLPYHTSHKNTRIPQILSNLSEDRSILVDLFINDPNKSIFKLIIECMMKNVKKRDHPPRYGVVCICSILNHLIDYQPKVEEPSFSKNDLYSYFKYDPRKSIQHFVKKGYFKENDLDSLSSFLYTDKNLFKNSKSYILCQYGIKLTKKYLEQFNMKGKPLGECFVEFFGSIGLLIRVQNIEFFVITFSQHYFKENLPTKSYEGLYSLCWNCLLLNNTFRDPSYEQPMTFESFVHLNQKIDGGHNIPQDKLREIYDYLKAHEGIDVINHFSVMNNSDFYTLEKKHFDIVCSDSPSEDSFVVIDRMFYSIKDYMYETFYKELNMSRFESIQKSYRNILITIFKFSARICDKKYQNELLQCIISKSRLCKKPKDISNEDKLISRLLFDVSYICPQSIIGEWKTILTEAYEYSLLDNNFVLLNNLIESTANLNNDQLSEFIDGFSYIINKDIYDESKPVLLFTKLASIVESNIDRPMHFLMNMYPKVFNVVFECCHNKNYDNVIESIKTLSVIIDILLNKHKFNFYKYQNTFFDSYVQIYNKQNDEKVKVFIVDEVIRLVFKNMKRIRFGFDSIFVLFNRSLSDGIGIESLCDFAIKSYEITTFLPTLYPVYMKFIALFLDQSLPENKMIEIIDIYPEIISRIDQKQTEYLICVLKNIMNTIENERSSVEMKKHSQKAIIYLLKSKTVFVGNSRDYFFEEAIKRCFPVDITEKSTISEFYSSLIENNTEFYIYINSVVSTFCRLLSQDNLYVFGLLTSYLYLNKEHFDMITNDTISLIHSSIDTFSKYPESQKLSLLLSEIQQSK</sequence>
<dbReference type="RefSeq" id="XP_001309908.1">
    <property type="nucleotide sequence ID" value="XM_001309907.1"/>
</dbReference>
<dbReference type="SMART" id="SM00222">
    <property type="entry name" value="Sec7"/>
    <property type="match status" value="1"/>
</dbReference>
<dbReference type="InterPro" id="IPR015403">
    <property type="entry name" value="Mon2/Sec7/BIG1-like_HDS"/>
</dbReference>
<dbReference type="EMBL" id="DS113735">
    <property type="protein sequence ID" value="EAX96978.1"/>
    <property type="molecule type" value="Genomic_DNA"/>
</dbReference>
<dbReference type="Gene3D" id="1.10.1000.11">
    <property type="entry name" value="Arf Nucleotide-binding Site Opener,domain 2"/>
    <property type="match status" value="1"/>
</dbReference>
<accession>A2FDN4</accession>
<evidence type="ECO:0000259" key="3">
    <source>
        <dbReference type="PROSITE" id="PS50190"/>
    </source>
</evidence>
<dbReference type="STRING" id="5722.A2FDN4"/>
<feature type="domain" description="SEC7" evidence="3">
    <location>
        <begin position="412"/>
        <end position="578"/>
    </location>
</feature>
<dbReference type="InParanoid" id="A2FDN4"/>
<dbReference type="SUPFAM" id="SSF48425">
    <property type="entry name" value="Sec7 domain"/>
    <property type="match status" value="1"/>
</dbReference>
<dbReference type="Proteomes" id="UP000001542">
    <property type="component" value="Unassembled WGS sequence"/>
</dbReference>
<organism evidence="4 5">
    <name type="scientific">Trichomonas vaginalis (strain ATCC PRA-98 / G3)</name>
    <dbReference type="NCBI Taxonomy" id="412133"/>
    <lineage>
        <taxon>Eukaryota</taxon>
        <taxon>Metamonada</taxon>
        <taxon>Parabasalia</taxon>
        <taxon>Trichomonadida</taxon>
        <taxon>Trichomonadidae</taxon>
        <taxon>Trichomonas</taxon>
    </lineage>
</organism>
<reference evidence="4" key="2">
    <citation type="journal article" date="2007" name="Science">
        <title>Draft genome sequence of the sexually transmitted pathogen Trichomonas vaginalis.</title>
        <authorList>
            <person name="Carlton J.M."/>
            <person name="Hirt R.P."/>
            <person name="Silva J.C."/>
            <person name="Delcher A.L."/>
            <person name="Schatz M."/>
            <person name="Zhao Q."/>
            <person name="Wortman J.R."/>
            <person name="Bidwell S.L."/>
            <person name="Alsmark U.C.M."/>
            <person name="Besteiro S."/>
            <person name="Sicheritz-Ponten T."/>
            <person name="Noel C.J."/>
            <person name="Dacks J.B."/>
            <person name="Foster P.G."/>
            <person name="Simillion C."/>
            <person name="Van de Peer Y."/>
            <person name="Miranda-Saavedra D."/>
            <person name="Barton G.J."/>
            <person name="Westrop G.D."/>
            <person name="Mueller S."/>
            <person name="Dessi D."/>
            <person name="Fiori P.L."/>
            <person name="Ren Q."/>
            <person name="Paulsen I."/>
            <person name="Zhang H."/>
            <person name="Bastida-Corcuera F.D."/>
            <person name="Simoes-Barbosa A."/>
            <person name="Brown M.T."/>
            <person name="Hayes R.D."/>
            <person name="Mukherjee M."/>
            <person name="Okumura C.Y."/>
            <person name="Schneider R."/>
            <person name="Smith A.J."/>
            <person name="Vanacova S."/>
            <person name="Villalvazo M."/>
            <person name="Haas B.J."/>
            <person name="Pertea M."/>
            <person name="Feldblyum T.V."/>
            <person name="Utterback T.R."/>
            <person name="Shu C.L."/>
            <person name="Osoegawa K."/>
            <person name="de Jong P.J."/>
            <person name="Hrdy I."/>
            <person name="Horvathova L."/>
            <person name="Zubacova Z."/>
            <person name="Dolezal P."/>
            <person name="Malik S.B."/>
            <person name="Logsdon J.M. Jr."/>
            <person name="Henze K."/>
            <person name="Gupta A."/>
            <person name="Wang C.C."/>
            <person name="Dunne R.L."/>
            <person name="Upcroft J.A."/>
            <person name="Upcroft P."/>
            <person name="White O."/>
            <person name="Salzberg S.L."/>
            <person name="Tang P."/>
            <person name="Chiu C.-H."/>
            <person name="Lee Y.-S."/>
            <person name="Embley T.M."/>
            <person name="Coombs G.H."/>
            <person name="Mottram J.C."/>
            <person name="Tachezy J."/>
            <person name="Fraser-Liggett C.M."/>
            <person name="Johnson P.J."/>
        </authorList>
    </citation>
    <scope>NUCLEOTIDE SEQUENCE [LARGE SCALE GENOMIC DNA]</scope>
    <source>
        <strain evidence="4">G3</strain>
    </source>
</reference>
<evidence type="ECO:0000313" key="4">
    <source>
        <dbReference type="EMBL" id="EAX96978.1"/>
    </source>
</evidence>
<dbReference type="PROSITE" id="PS50190">
    <property type="entry name" value="SEC7"/>
    <property type="match status" value="1"/>
</dbReference>
<evidence type="ECO:0000313" key="5">
    <source>
        <dbReference type="Proteomes" id="UP000001542"/>
    </source>
</evidence>
<name>A2FDN4_TRIV3</name>
<dbReference type="KEGG" id="tva:4754755"/>
<dbReference type="GO" id="GO:0032012">
    <property type="term" value="P:regulation of ARF protein signal transduction"/>
    <property type="evidence" value="ECO:0007669"/>
    <property type="project" value="InterPro"/>
</dbReference>
<dbReference type="Pfam" id="PF01369">
    <property type="entry name" value="Sec7"/>
    <property type="match status" value="1"/>
</dbReference>
<keyword evidence="2" id="KW-0963">Cytoplasm</keyword>
<dbReference type="GO" id="GO:0005737">
    <property type="term" value="C:cytoplasm"/>
    <property type="evidence" value="ECO:0007669"/>
    <property type="project" value="UniProtKB-SubCell"/>
</dbReference>
<dbReference type="InterPro" id="IPR000904">
    <property type="entry name" value="Sec7_dom"/>
</dbReference>
<dbReference type="PANTHER" id="PTHR10663:SF375">
    <property type="entry name" value="LD29171P"/>
    <property type="match status" value="1"/>
</dbReference>
<dbReference type="InterPro" id="IPR035999">
    <property type="entry name" value="Sec7_dom_sf"/>
</dbReference>
<protein>
    <recommendedName>
        <fullName evidence="3">SEC7 domain-containing protein</fullName>
    </recommendedName>
</protein>
<gene>
    <name evidence="4" type="ORF">TVAG_011270</name>
</gene>
<proteinExistence type="predicted"/>
<dbReference type="AlphaFoldDB" id="A2FDN4"/>
<dbReference type="Pfam" id="PF09324">
    <property type="entry name" value="Sec7-like_HDS"/>
    <property type="match status" value="1"/>
</dbReference>